<sequence>MPAVPPKGRAQSLTFVSARIRLYRLTTNLLPSSDDPALGEDLADSIHIMPPDDRVTARLGSTQFEFAYPVLDGSQDVKTATLDVLPTDEGTSETTAETQVLSHSPRTFTLRGDCYEDEVEQLYDLLGEETVLRHPKWSGRVLVESVDDSRGSGVDEDGRWYTFRVDLQEA</sequence>
<organism evidence="1 2">
    <name type="scientific">Halarchaeum rubridurum</name>
    <dbReference type="NCBI Taxonomy" id="489911"/>
    <lineage>
        <taxon>Archaea</taxon>
        <taxon>Methanobacteriati</taxon>
        <taxon>Methanobacteriota</taxon>
        <taxon>Stenosarchaea group</taxon>
        <taxon>Halobacteria</taxon>
        <taxon>Halobacteriales</taxon>
        <taxon>Halobacteriaceae</taxon>
    </lineage>
</organism>
<protein>
    <submittedName>
        <fullName evidence="1">Uncharacterized protein</fullName>
    </submittedName>
</protein>
<reference evidence="1" key="2">
    <citation type="submission" date="2020-09" db="EMBL/GenBank/DDBJ databases">
        <authorList>
            <person name="Sun Q."/>
            <person name="Ohkuma M."/>
        </authorList>
    </citation>
    <scope>NUCLEOTIDE SEQUENCE</scope>
    <source>
        <strain evidence="1">JCM 16108</strain>
    </source>
</reference>
<dbReference type="EMBL" id="BMOO01000003">
    <property type="protein sequence ID" value="GGM64169.1"/>
    <property type="molecule type" value="Genomic_DNA"/>
</dbReference>
<evidence type="ECO:0000313" key="2">
    <source>
        <dbReference type="Proteomes" id="UP000614609"/>
    </source>
</evidence>
<gene>
    <name evidence="1" type="ORF">GCM10009017_12790</name>
</gene>
<evidence type="ECO:0000313" key="1">
    <source>
        <dbReference type="EMBL" id="GGM64169.1"/>
    </source>
</evidence>
<reference evidence="1" key="1">
    <citation type="journal article" date="2014" name="Int. J. Syst. Evol. Microbiol.">
        <title>Complete genome sequence of Corynebacterium casei LMG S-19264T (=DSM 44701T), isolated from a smear-ripened cheese.</title>
        <authorList>
            <consortium name="US DOE Joint Genome Institute (JGI-PGF)"/>
            <person name="Walter F."/>
            <person name="Albersmeier A."/>
            <person name="Kalinowski J."/>
            <person name="Ruckert C."/>
        </authorList>
    </citation>
    <scope>NUCLEOTIDE SEQUENCE</scope>
    <source>
        <strain evidence="1">JCM 16108</strain>
    </source>
</reference>
<comment type="caution">
    <text evidence="1">The sequence shown here is derived from an EMBL/GenBank/DDBJ whole genome shotgun (WGS) entry which is preliminary data.</text>
</comment>
<name>A0A830FV63_9EURY</name>
<dbReference type="Proteomes" id="UP000614609">
    <property type="component" value="Unassembled WGS sequence"/>
</dbReference>
<dbReference type="AlphaFoldDB" id="A0A830FV63"/>
<keyword evidence="2" id="KW-1185">Reference proteome</keyword>
<proteinExistence type="predicted"/>
<accession>A0A830FV63</accession>